<evidence type="ECO:0000313" key="5">
    <source>
        <dbReference type="Proteomes" id="UP000431401"/>
    </source>
</evidence>
<feature type="domain" description="PAC" evidence="2">
    <location>
        <begin position="193"/>
        <end position="245"/>
    </location>
</feature>
<dbReference type="PANTHER" id="PTHR44757:SF2">
    <property type="entry name" value="BIOFILM ARCHITECTURE MAINTENANCE PROTEIN MBAA"/>
    <property type="match status" value="1"/>
</dbReference>
<dbReference type="RefSeq" id="WP_153348831.1">
    <property type="nucleotide sequence ID" value="NZ_WEGI01000021.1"/>
</dbReference>
<dbReference type="SMART" id="SM00267">
    <property type="entry name" value="GGDEF"/>
    <property type="match status" value="1"/>
</dbReference>
<comment type="caution">
    <text evidence="4">The sequence shown here is derived from an EMBL/GenBank/DDBJ whole genome shotgun (WGS) entry which is preliminary data.</text>
</comment>
<dbReference type="PROSITE" id="PS50112">
    <property type="entry name" value="PAS"/>
    <property type="match status" value="1"/>
</dbReference>
<dbReference type="GO" id="GO:0006355">
    <property type="term" value="P:regulation of DNA-templated transcription"/>
    <property type="evidence" value="ECO:0007669"/>
    <property type="project" value="InterPro"/>
</dbReference>
<dbReference type="Gene3D" id="3.30.70.270">
    <property type="match status" value="1"/>
</dbReference>
<dbReference type="AlphaFoldDB" id="A0A7K0E1D5"/>
<dbReference type="PANTHER" id="PTHR44757">
    <property type="entry name" value="DIGUANYLATE CYCLASE DGCP"/>
    <property type="match status" value="1"/>
</dbReference>
<dbReference type="PROSITE" id="PS50887">
    <property type="entry name" value="GGDEF"/>
    <property type="match status" value="1"/>
</dbReference>
<dbReference type="SMART" id="SM00091">
    <property type="entry name" value="PAS"/>
    <property type="match status" value="1"/>
</dbReference>
<dbReference type="InterPro" id="IPR035965">
    <property type="entry name" value="PAS-like_dom_sf"/>
</dbReference>
<dbReference type="InterPro" id="IPR052155">
    <property type="entry name" value="Biofilm_reg_signaling"/>
</dbReference>
<dbReference type="PROSITE" id="PS50113">
    <property type="entry name" value="PAC"/>
    <property type="match status" value="1"/>
</dbReference>
<dbReference type="CDD" id="cd00130">
    <property type="entry name" value="PAS"/>
    <property type="match status" value="1"/>
</dbReference>
<dbReference type="Pfam" id="PF00990">
    <property type="entry name" value="GGDEF"/>
    <property type="match status" value="1"/>
</dbReference>
<accession>A0A7K0E1D5</accession>
<dbReference type="NCBIfam" id="TIGR00254">
    <property type="entry name" value="GGDEF"/>
    <property type="match status" value="1"/>
</dbReference>
<dbReference type="EMBL" id="WEGI01000021">
    <property type="protein sequence ID" value="MQY31598.1"/>
    <property type="molecule type" value="Genomic_DNA"/>
</dbReference>
<organism evidence="4 5">
    <name type="scientific">Nocardia aurantia</name>
    <dbReference type="NCBI Taxonomy" id="2585199"/>
    <lineage>
        <taxon>Bacteria</taxon>
        <taxon>Bacillati</taxon>
        <taxon>Actinomycetota</taxon>
        <taxon>Actinomycetes</taxon>
        <taxon>Mycobacteriales</taxon>
        <taxon>Nocardiaceae</taxon>
        <taxon>Nocardia</taxon>
    </lineage>
</organism>
<dbReference type="InterPro" id="IPR029787">
    <property type="entry name" value="Nucleotide_cyclase"/>
</dbReference>
<feature type="domain" description="GGDEF" evidence="3">
    <location>
        <begin position="276"/>
        <end position="410"/>
    </location>
</feature>
<dbReference type="InterPro" id="IPR000700">
    <property type="entry name" value="PAS-assoc_C"/>
</dbReference>
<sequence length="424" mass="46055">MAVGDRSELVTQWWQALRDACRVTMPEPRGLLESLASEFTAGLRLGDSAVGIRVGEALARAGLDDPAVAVVSAQVLCRAAEGDDRAEVDRRVAALAVGIGQGHQAELDRSGAGPGQQDRFRVVFDNATVAIAISDEAGNLLDANQAFADLLGVPLEDVYRIPTVETLHFSHPDEREEIADQIFELLNNRHGTIRMERRTIRSDGTSGWATFSVTYVPGAEDHRDYLIAFGKDVTERHLLEEELQRQARQDALTGLPNRWQLLDAIGSVIAAAPADDRVGLCFADLDRFKEINDRYGHGFGDRVLTTVATRLSEALADLDCLLARLGGDEFVALVPPPDAETRVTDVAERMLAALSEAIVVDEHRVQVSVSIGAVIEPCAGAQPEELLDAADRGLYRAKIAGRDQWVLHVLDAPDHPAASERPRS</sequence>
<dbReference type="SUPFAM" id="SSF55785">
    <property type="entry name" value="PYP-like sensor domain (PAS domain)"/>
    <property type="match status" value="1"/>
</dbReference>
<dbReference type="Pfam" id="PF00989">
    <property type="entry name" value="PAS"/>
    <property type="match status" value="1"/>
</dbReference>
<dbReference type="OrthoDB" id="23692at2"/>
<feature type="domain" description="PAS" evidence="1">
    <location>
        <begin position="116"/>
        <end position="189"/>
    </location>
</feature>
<evidence type="ECO:0000259" key="2">
    <source>
        <dbReference type="PROSITE" id="PS50113"/>
    </source>
</evidence>
<evidence type="ECO:0000313" key="4">
    <source>
        <dbReference type="EMBL" id="MQY31598.1"/>
    </source>
</evidence>
<dbReference type="InterPro" id="IPR000160">
    <property type="entry name" value="GGDEF_dom"/>
</dbReference>
<protein>
    <recommendedName>
        <fullName evidence="6">Diguanylate cyclase</fullName>
    </recommendedName>
</protein>
<dbReference type="InterPro" id="IPR043128">
    <property type="entry name" value="Rev_trsase/Diguanyl_cyclase"/>
</dbReference>
<dbReference type="Proteomes" id="UP000431401">
    <property type="component" value="Unassembled WGS sequence"/>
</dbReference>
<proteinExistence type="predicted"/>
<dbReference type="InterPro" id="IPR013767">
    <property type="entry name" value="PAS_fold"/>
</dbReference>
<name>A0A7K0E1D5_9NOCA</name>
<dbReference type="InterPro" id="IPR001610">
    <property type="entry name" value="PAC"/>
</dbReference>
<dbReference type="SUPFAM" id="SSF55073">
    <property type="entry name" value="Nucleotide cyclase"/>
    <property type="match status" value="1"/>
</dbReference>
<evidence type="ECO:0000259" key="1">
    <source>
        <dbReference type="PROSITE" id="PS50112"/>
    </source>
</evidence>
<dbReference type="InterPro" id="IPR000014">
    <property type="entry name" value="PAS"/>
</dbReference>
<keyword evidence="5" id="KW-1185">Reference proteome</keyword>
<evidence type="ECO:0008006" key="6">
    <source>
        <dbReference type="Google" id="ProtNLM"/>
    </source>
</evidence>
<dbReference type="SMART" id="SM00086">
    <property type="entry name" value="PAC"/>
    <property type="match status" value="1"/>
</dbReference>
<reference evidence="4 5" key="1">
    <citation type="submission" date="2019-10" db="EMBL/GenBank/DDBJ databases">
        <title>Nocardia macrotermitis sp. nov. and Nocardia aurantia sp. nov., isolated from the gut of fungus growing-termite Macrotermes natalensis.</title>
        <authorList>
            <person name="Benndorf R."/>
            <person name="Schwitalla J."/>
            <person name="Martin K."/>
            <person name="De Beer W."/>
            <person name="Kaster A.-K."/>
            <person name="Vollmers J."/>
            <person name="Poulsen M."/>
            <person name="Beemelmanns C."/>
        </authorList>
    </citation>
    <scope>NUCLEOTIDE SEQUENCE [LARGE SCALE GENOMIC DNA]</scope>
    <source>
        <strain evidence="4 5">RB56</strain>
    </source>
</reference>
<dbReference type="Gene3D" id="3.30.450.20">
    <property type="entry name" value="PAS domain"/>
    <property type="match status" value="1"/>
</dbReference>
<dbReference type="CDD" id="cd01949">
    <property type="entry name" value="GGDEF"/>
    <property type="match status" value="1"/>
</dbReference>
<evidence type="ECO:0000259" key="3">
    <source>
        <dbReference type="PROSITE" id="PS50887"/>
    </source>
</evidence>
<gene>
    <name evidence="4" type="ORF">NRB56_72070</name>
</gene>
<dbReference type="NCBIfam" id="TIGR00229">
    <property type="entry name" value="sensory_box"/>
    <property type="match status" value="1"/>
</dbReference>